<comment type="subcellular location">
    <subcellularLocation>
        <location evidence="1">Membrane</location>
        <topology evidence="1">Multi-pass membrane protein</topology>
    </subcellularLocation>
</comment>
<evidence type="ECO:0000313" key="6">
    <source>
        <dbReference type="EMBL" id="OLQ00948.1"/>
    </source>
</evidence>
<dbReference type="OrthoDB" id="408493at2759"/>
<accession>A0A1Q9E0K1</accession>
<proteinExistence type="predicted"/>
<dbReference type="AlphaFoldDB" id="A0A1Q9E0K1"/>
<keyword evidence="4 5" id="KW-0472">Membrane</keyword>
<reference evidence="6 7" key="1">
    <citation type="submission" date="2016-02" db="EMBL/GenBank/DDBJ databases">
        <title>Genome analysis of coral dinoflagellate symbionts highlights evolutionary adaptations to a symbiotic lifestyle.</title>
        <authorList>
            <person name="Aranda M."/>
            <person name="Li Y."/>
            <person name="Liew Y.J."/>
            <person name="Baumgarten S."/>
            <person name="Simakov O."/>
            <person name="Wilson M."/>
            <person name="Piel J."/>
            <person name="Ashoor H."/>
            <person name="Bougouffa S."/>
            <person name="Bajic V.B."/>
            <person name="Ryu T."/>
            <person name="Ravasi T."/>
            <person name="Bayer T."/>
            <person name="Micklem G."/>
            <person name="Kim H."/>
            <person name="Bhak J."/>
            <person name="Lajeunesse T.C."/>
            <person name="Voolstra C.R."/>
        </authorList>
    </citation>
    <scope>NUCLEOTIDE SEQUENCE [LARGE SCALE GENOMIC DNA]</scope>
    <source>
        <strain evidence="6 7">CCMP2467</strain>
    </source>
</reference>
<dbReference type="EMBL" id="LSRX01000309">
    <property type="protein sequence ID" value="OLQ00948.1"/>
    <property type="molecule type" value="Genomic_DNA"/>
</dbReference>
<feature type="transmembrane region" description="Helical" evidence="5">
    <location>
        <begin position="391"/>
        <end position="409"/>
    </location>
</feature>
<dbReference type="GO" id="GO:0015165">
    <property type="term" value="F:pyrimidine nucleotide-sugar transmembrane transporter activity"/>
    <property type="evidence" value="ECO:0007669"/>
    <property type="project" value="InterPro"/>
</dbReference>
<dbReference type="OMA" id="VDRWARN"/>
<name>A0A1Q9E0K1_SYMMI</name>
<keyword evidence="2 5" id="KW-0812">Transmembrane</keyword>
<keyword evidence="7" id="KW-1185">Reference proteome</keyword>
<sequence>MRDFVDRWARNRFLLAPLAMSSRPMRLQISAIARYSADVAVLLAELMKLVFAAAMLPPEVRASMSLSGRWLYAIPAILYTLQNRLVFEALQKISPPEYQLLNNIKLFTTSLVFRVVALLPLSKVMRRQLRVLQWLALLLLVLGMALATAPCGEAGQAQAQALCDARTGVLIMLAVSRWLQDCEKEGFGFCTSDTSFSSYDGASGDARRPEPLPTYNHPSVCDLSPDALLVGVKALLAGKCSKATWLIYFVTACPHWASGAERGASLQDETCLQYHRDAASMLIELLQWASVTTIAQLSAGRTALRNKIRDQKVVLCKEEFNNSLDLCETCTLPDPETRCSAVAGVLNEWLIKKSQNVLEANIWLYGFGVAAAIFQLLVVDGSSAAEGYADSIVKLYAVSAVLALDWALGANAQFTACTVKAMAFTAFFSAIFLDFSMGFHSAAGYFVSFLSMCLYYTPSQVLLSTDVEFIEQLTSSTEKEKAK</sequence>
<comment type="caution">
    <text evidence="6">The sequence shown here is derived from an EMBL/GenBank/DDBJ whole genome shotgun (WGS) entry which is preliminary data.</text>
</comment>
<organism evidence="6 7">
    <name type="scientific">Symbiodinium microadriaticum</name>
    <name type="common">Dinoflagellate</name>
    <name type="synonym">Zooxanthella microadriatica</name>
    <dbReference type="NCBI Taxonomy" id="2951"/>
    <lineage>
        <taxon>Eukaryota</taxon>
        <taxon>Sar</taxon>
        <taxon>Alveolata</taxon>
        <taxon>Dinophyceae</taxon>
        <taxon>Suessiales</taxon>
        <taxon>Symbiodiniaceae</taxon>
        <taxon>Symbiodinium</taxon>
    </lineage>
</organism>
<dbReference type="InterPro" id="IPR007271">
    <property type="entry name" value="Nuc_sug_transpt"/>
</dbReference>
<dbReference type="GO" id="GO:0000139">
    <property type="term" value="C:Golgi membrane"/>
    <property type="evidence" value="ECO:0007669"/>
    <property type="project" value="InterPro"/>
</dbReference>
<gene>
    <name evidence="6" type="ORF">AK812_SmicGene16342</name>
</gene>
<evidence type="ECO:0000256" key="5">
    <source>
        <dbReference type="SAM" id="Phobius"/>
    </source>
</evidence>
<evidence type="ECO:0000313" key="7">
    <source>
        <dbReference type="Proteomes" id="UP000186817"/>
    </source>
</evidence>
<dbReference type="Pfam" id="PF04142">
    <property type="entry name" value="Nuc_sug_transp"/>
    <property type="match status" value="1"/>
</dbReference>
<protein>
    <submittedName>
        <fullName evidence="6">CMP-sialic acid transporter 1</fullName>
    </submittedName>
</protein>
<evidence type="ECO:0000256" key="1">
    <source>
        <dbReference type="ARBA" id="ARBA00004141"/>
    </source>
</evidence>
<feature type="transmembrane region" description="Helical" evidence="5">
    <location>
        <begin position="421"/>
        <end position="447"/>
    </location>
</feature>
<feature type="transmembrane region" description="Helical" evidence="5">
    <location>
        <begin position="362"/>
        <end position="379"/>
    </location>
</feature>
<feature type="transmembrane region" description="Helical" evidence="5">
    <location>
        <begin position="131"/>
        <end position="149"/>
    </location>
</feature>
<evidence type="ECO:0000256" key="4">
    <source>
        <dbReference type="ARBA" id="ARBA00023136"/>
    </source>
</evidence>
<dbReference type="PANTHER" id="PTHR10231">
    <property type="entry name" value="NUCLEOTIDE-SUGAR TRANSMEMBRANE TRANSPORTER"/>
    <property type="match status" value="1"/>
</dbReference>
<evidence type="ECO:0000256" key="2">
    <source>
        <dbReference type="ARBA" id="ARBA00022692"/>
    </source>
</evidence>
<dbReference type="Proteomes" id="UP000186817">
    <property type="component" value="Unassembled WGS sequence"/>
</dbReference>
<evidence type="ECO:0000256" key="3">
    <source>
        <dbReference type="ARBA" id="ARBA00022989"/>
    </source>
</evidence>
<keyword evidence="3 5" id="KW-1133">Transmembrane helix</keyword>